<dbReference type="InterPro" id="IPR051095">
    <property type="entry name" value="Dros_DevTransReg"/>
</dbReference>
<evidence type="ECO:0000256" key="3">
    <source>
        <dbReference type="SAM" id="MobiDB-lite"/>
    </source>
</evidence>
<evidence type="ECO:0000256" key="1">
    <source>
        <dbReference type="ARBA" id="ARBA00004123"/>
    </source>
</evidence>
<dbReference type="InterPro" id="IPR011333">
    <property type="entry name" value="SKP1/BTB/POZ_sf"/>
</dbReference>
<dbReference type="Proteomes" id="UP000183832">
    <property type="component" value="Unassembled WGS sequence"/>
</dbReference>
<evidence type="ECO:0000313" key="5">
    <source>
        <dbReference type="EMBL" id="CRK95846.1"/>
    </source>
</evidence>
<proteinExistence type="predicted"/>
<dbReference type="AlphaFoldDB" id="A0A1J1IA60"/>
<evidence type="ECO:0000259" key="4">
    <source>
        <dbReference type="PROSITE" id="PS50097"/>
    </source>
</evidence>
<dbReference type="OrthoDB" id="6482909at2759"/>
<evidence type="ECO:0000313" key="6">
    <source>
        <dbReference type="Proteomes" id="UP000183832"/>
    </source>
</evidence>
<dbReference type="InterPro" id="IPR000210">
    <property type="entry name" value="BTB/POZ_dom"/>
</dbReference>
<dbReference type="Pfam" id="PF00651">
    <property type="entry name" value="BTB"/>
    <property type="match status" value="1"/>
</dbReference>
<organism evidence="5 6">
    <name type="scientific">Clunio marinus</name>
    <dbReference type="NCBI Taxonomy" id="568069"/>
    <lineage>
        <taxon>Eukaryota</taxon>
        <taxon>Metazoa</taxon>
        <taxon>Ecdysozoa</taxon>
        <taxon>Arthropoda</taxon>
        <taxon>Hexapoda</taxon>
        <taxon>Insecta</taxon>
        <taxon>Pterygota</taxon>
        <taxon>Neoptera</taxon>
        <taxon>Endopterygota</taxon>
        <taxon>Diptera</taxon>
        <taxon>Nematocera</taxon>
        <taxon>Chironomoidea</taxon>
        <taxon>Chironomidae</taxon>
        <taxon>Clunio</taxon>
    </lineage>
</organism>
<protein>
    <submittedName>
        <fullName evidence="5">CLUMA_CG009294, isoform A</fullName>
    </submittedName>
</protein>
<dbReference type="GO" id="GO:0006357">
    <property type="term" value="P:regulation of transcription by RNA polymerase II"/>
    <property type="evidence" value="ECO:0007669"/>
    <property type="project" value="TreeGrafter"/>
</dbReference>
<comment type="subcellular location">
    <subcellularLocation>
        <location evidence="1">Nucleus</location>
    </subcellularLocation>
</comment>
<dbReference type="SMART" id="SM00225">
    <property type="entry name" value="BTB"/>
    <property type="match status" value="1"/>
</dbReference>
<reference evidence="5 6" key="1">
    <citation type="submission" date="2015-04" db="EMBL/GenBank/DDBJ databases">
        <authorList>
            <person name="Syromyatnikov M.Y."/>
            <person name="Popov V.N."/>
        </authorList>
    </citation>
    <scope>NUCLEOTIDE SEQUENCE [LARGE SCALE GENOMIC DNA]</scope>
</reference>
<keyword evidence="6" id="KW-1185">Reference proteome</keyword>
<dbReference type="SUPFAM" id="SSF54695">
    <property type="entry name" value="POZ domain"/>
    <property type="match status" value="1"/>
</dbReference>
<feature type="region of interest" description="Disordered" evidence="3">
    <location>
        <begin position="144"/>
        <end position="174"/>
    </location>
</feature>
<dbReference type="CDD" id="cd18315">
    <property type="entry name" value="BTB_POZ_BAB-like"/>
    <property type="match status" value="1"/>
</dbReference>
<accession>A0A1J1IA60</accession>
<dbReference type="PANTHER" id="PTHR23110">
    <property type="entry name" value="BTB DOMAIN TRANSCRIPTION FACTOR"/>
    <property type="match status" value="1"/>
</dbReference>
<gene>
    <name evidence="5" type="primary">similar to Protein tramtrack</name>
    <name evidence="5" type="ORF">CLUMA_CG009294</name>
</gene>
<sequence>MTNVTLTAEGKMIKAHKLILAASSKYFESLFTSLEEEKHLVIALKDIPMKHLIHVLEYIYCGQVDLNSQDVAGFKEVAESLQIKVDVGILEASKSIVDQEMRALSQTTLAGVSSSRDLMMDHSMNSLNTTNTLTDTSLESIDEQLDDTRDEPEPAARKRKHNENNLMDDKKRSSLDPYTKTARRILRYSHIDRTKKPIESTMHCGYCRRSHRISSINYHQKHCWSNPKRTTSECKHCRRKLETPAKLRHHAVKCGRKESLMWVEIDVLFLTKVWGFPTFKNDSNEELLNYSDSQESNILTRLTLASSQVTRESQVIKVSQVKSASDASSQVKLKLCTE</sequence>
<keyword evidence="2" id="KW-0539">Nucleus</keyword>
<dbReference type="PANTHER" id="PTHR23110:SF92">
    <property type="entry name" value="MODIFIER OF MDG4"/>
    <property type="match status" value="1"/>
</dbReference>
<dbReference type="EMBL" id="CVRI01000043">
    <property type="protein sequence ID" value="CRK95846.1"/>
    <property type="molecule type" value="Genomic_DNA"/>
</dbReference>
<dbReference type="GO" id="GO:0005634">
    <property type="term" value="C:nucleus"/>
    <property type="evidence" value="ECO:0007669"/>
    <property type="project" value="UniProtKB-SubCell"/>
</dbReference>
<dbReference type="Gene3D" id="3.30.710.10">
    <property type="entry name" value="Potassium Channel Kv1.1, Chain A"/>
    <property type="match status" value="1"/>
</dbReference>
<dbReference type="PROSITE" id="PS50097">
    <property type="entry name" value="BTB"/>
    <property type="match status" value="1"/>
</dbReference>
<feature type="domain" description="BTB" evidence="4">
    <location>
        <begin position="2"/>
        <end position="68"/>
    </location>
</feature>
<evidence type="ECO:0000256" key="2">
    <source>
        <dbReference type="ARBA" id="ARBA00023242"/>
    </source>
</evidence>
<dbReference type="STRING" id="568069.A0A1J1IA60"/>
<name>A0A1J1IA60_9DIPT</name>